<evidence type="ECO:0000259" key="1">
    <source>
        <dbReference type="Pfam" id="PF11575"/>
    </source>
</evidence>
<dbReference type="Pfam" id="PF11575">
    <property type="entry name" value="FhuF_C"/>
    <property type="match status" value="1"/>
</dbReference>
<organism evidence="2 3">
    <name type="scientific">Corynebacterium glucuronolyticum</name>
    <dbReference type="NCBI Taxonomy" id="39791"/>
    <lineage>
        <taxon>Bacteria</taxon>
        <taxon>Bacillati</taxon>
        <taxon>Actinomycetota</taxon>
        <taxon>Actinomycetes</taxon>
        <taxon>Mycobacteriales</taxon>
        <taxon>Corynebacteriaceae</taxon>
        <taxon>Corynebacterium</taxon>
    </lineage>
</organism>
<evidence type="ECO:0000313" key="2">
    <source>
        <dbReference type="EMBL" id="QQB47782.1"/>
    </source>
</evidence>
<dbReference type="InterPro" id="IPR024726">
    <property type="entry name" value="FhuF_C"/>
</dbReference>
<evidence type="ECO:0000313" key="3">
    <source>
        <dbReference type="Proteomes" id="UP000596145"/>
    </source>
</evidence>
<reference evidence="2 3" key="1">
    <citation type="submission" date="2020-12" db="EMBL/GenBank/DDBJ databases">
        <title>FDA dAtabase for Regulatory Grade micrObial Sequences (FDA-ARGOS): Supporting development and validation of Infectious Disease Dx tests.</title>
        <authorList>
            <person name="Sproer C."/>
            <person name="Gronow S."/>
            <person name="Severitt S."/>
            <person name="Schroder I."/>
            <person name="Tallon L."/>
            <person name="Sadzewicz L."/>
            <person name="Zhao X."/>
            <person name="Boylan J."/>
            <person name="Ott S."/>
            <person name="Bowen H."/>
            <person name="Vavikolanu K."/>
            <person name="Mehta A."/>
            <person name="Aluvathingal J."/>
            <person name="Nadendla S."/>
            <person name="Lowell S."/>
            <person name="Myers T."/>
            <person name="Yan Y."/>
            <person name="Sichtig H."/>
        </authorList>
    </citation>
    <scope>NUCLEOTIDE SEQUENCE [LARGE SCALE GENOMIC DNA]</scope>
    <source>
        <strain evidence="2 3">FDAARGOS_1053</strain>
    </source>
</reference>
<dbReference type="Proteomes" id="UP000596145">
    <property type="component" value="Chromosome"/>
</dbReference>
<dbReference type="EMBL" id="CP066007">
    <property type="protein sequence ID" value="QQB47782.1"/>
    <property type="molecule type" value="Genomic_DNA"/>
</dbReference>
<feature type="domain" description="Ferric siderophore reductase C-terminal" evidence="1">
    <location>
        <begin position="168"/>
        <end position="186"/>
    </location>
</feature>
<sequence length="203" mass="22820">MNGTRDATQVWFYRFVNALSLPSCAAMVEDEVCADLSLESCLITWMDPLWYTIEPQDTVATVEESARTYASTVAAVIDVLTDVSEVRPAPLWALAVDSPVDGLIRYGMRDFASGEGYALARAFHSALVDASGRRLPDLTVQVLREGEWTEEDVRSDDDDVFLLYHRCSCCKIFRSPDADLCSDCPRRDAKTRRREAQARAQYF</sequence>
<name>A0A7T4EI22_9CORY</name>
<dbReference type="AlphaFoldDB" id="A0A7T4EI22"/>
<accession>A0A7T4EI22</accession>
<protein>
    <submittedName>
        <fullName evidence="2">(2Fe-2S)-binding protein</fullName>
    </submittedName>
</protein>
<dbReference type="GO" id="GO:0051537">
    <property type="term" value="F:2 iron, 2 sulfur cluster binding"/>
    <property type="evidence" value="ECO:0007669"/>
    <property type="project" value="InterPro"/>
</dbReference>
<proteinExistence type="predicted"/>
<dbReference type="OrthoDB" id="3290158at2"/>
<gene>
    <name evidence="2" type="ORF">I6I10_11210</name>
</gene>